<accession>A0A415PVS1</accession>
<evidence type="ECO:0000313" key="2">
    <source>
        <dbReference type="EMBL" id="RHM18669.1"/>
    </source>
</evidence>
<reference evidence="3 4" key="1">
    <citation type="submission" date="2018-08" db="EMBL/GenBank/DDBJ databases">
        <title>A genome reference for cultivated species of the human gut microbiota.</title>
        <authorList>
            <person name="Zou Y."/>
            <person name="Xue W."/>
            <person name="Luo G."/>
        </authorList>
    </citation>
    <scope>NUCLEOTIDE SEQUENCE [LARGE SCALE GENOMIC DNA]</scope>
    <source>
        <strain evidence="2 3">AF35-20</strain>
        <strain evidence="1 4">AM36-9BH</strain>
    </source>
</reference>
<sequence>MLFYVPCANPENFLFISVCVCGWELLKFSSEEICISSEENFFLLYISQVQIKKKKKTFASYKKIRTFASRLLSHKDKHLIHSGLISLCPRWLIRGEAKI</sequence>
<organism evidence="2 3">
    <name type="scientific">Bacteroides stercoris</name>
    <dbReference type="NCBI Taxonomy" id="46506"/>
    <lineage>
        <taxon>Bacteria</taxon>
        <taxon>Pseudomonadati</taxon>
        <taxon>Bacteroidota</taxon>
        <taxon>Bacteroidia</taxon>
        <taxon>Bacteroidales</taxon>
        <taxon>Bacteroidaceae</taxon>
        <taxon>Bacteroides</taxon>
    </lineage>
</organism>
<dbReference type="EMBL" id="QSHQ01000019">
    <property type="protein sequence ID" value="RHC28669.1"/>
    <property type="molecule type" value="Genomic_DNA"/>
</dbReference>
<dbReference type="EMBL" id="QRPN01000007">
    <property type="protein sequence ID" value="RHM18669.1"/>
    <property type="molecule type" value="Genomic_DNA"/>
</dbReference>
<name>A0A415PVS1_BACSE</name>
<proteinExistence type="predicted"/>
<dbReference type="Proteomes" id="UP000284604">
    <property type="component" value="Unassembled WGS sequence"/>
</dbReference>
<comment type="caution">
    <text evidence="2">The sequence shown here is derived from an EMBL/GenBank/DDBJ whole genome shotgun (WGS) entry which is preliminary data.</text>
</comment>
<gene>
    <name evidence="1" type="ORF">DW853_11050</name>
    <name evidence="2" type="ORF">DWZ78_08440</name>
</gene>
<evidence type="ECO:0000313" key="4">
    <source>
        <dbReference type="Proteomes" id="UP000285305"/>
    </source>
</evidence>
<evidence type="ECO:0000313" key="1">
    <source>
        <dbReference type="EMBL" id="RHC28669.1"/>
    </source>
</evidence>
<protein>
    <submittedName>
        <fullName evidence="2">Uncharacterized protein</fullName>
    </submittedName>
</protein>
<evidence type="ECO:0000313" key="3">
    <source>
        <dbReference type="Proteomes" id="UP000284604"/>
    </source>
</evidence>
<dbReference type="AlphaFoldDB" id="A0A415PVS1"/>
<dbReference type="Proteomes" id="UP000285305">
    <property type="component" value="Unassembled WGS sequence"/>
</dbReference>